<evidence type="ECO:0000313" key="1">
    <source>
        <dbReference type="EMBL" id="OAL10019.1"/>
    </source>
</evidence>
<evidence type="ECO:0000313" key="2">
    <source>
        <dbReference type="Proteomes" id="UP000077623"/>
    </source>
</evidence>
<organism evidence="1 2">
    <name type="scientific">Candidatus Mycoplasma haematobovis</name>
    <dbReference type="NCBI Taxonomy" id="432608"/>
    <lineage>
        <taxon>Bacteria</taxon>
        <taxon>Bacillati</taxon>
        <taxon>Mycoplasmatota</taxon>
        <taxon>Mollicutes</taxon>
        <taxon>Mycoplasmataceae</taxon>
        <taxon>Mycoplasma</taxon>
    </lineage>
</organism>
<dbReference type="Proteomes" id="UP000077623">
    <property type="component" value="Unassembled WGS sequence"/>
</dbReference>
<sequence>MHIPHAKYLGIGASLLASAGIGTGTYFAIDKSNLINVQLKSEGFNTAVEERDWATILDKYKLATKNHFGTVAEAQKETPTGLKEKCKNALQNKSSNRKGYLVARQWCVKPETITTVLTRGKRKVLEADADKNIDHPEWQEVIRKLNKSTFAPQEFKNAINSKTGEEAITAIKAKCHELTNQNNVTINEDFGDKFENTREWCSIKKPDDK</sequence>
<accession>A0A1A9QE88</accession>
<proteinExistence type="predicted"/>
<keyword evidence="2" id="KW-1185">Reference proteome</keyword>
<gene>
    <name evidence="1" type="ORF">A6V39_03840</name>
</gene>
<dbReference type="AlphaFoldDB" id="A0A1A9QE88"/>
<dbReference type="RefSeq" id="WP_187150405.1">
    <property type="nucleotide sequence ID" value="NZ_LWUJ01000012.1"/>
</dbReference>
<dbReference type="EMBL" id="LWUJ01000012">
    <property type="protein sequence ID" value="OAL10019.1"/>
    <property type="molecule type" value="Genomic_DNA"/>
</dbReference>
<name>A0A1A9QE88_9MOLU</name>
<protein>
    <submittedName>
        <fullName evidence="1">Uncharacterized protein</fullName>
    </submittedName>
</protein>
<comment type="caution">
    <text evidence="1">The sequence shown here is derived from an EMBL/GenBank/DDBJ whole genome shotgun (WGS) entry which is preliminary data.</text>
</comment>
<dbReference type="STRING" id="432608.A6V39_03840"/>
<reference evidence="2" key="1">
    <citation type="submission" date="2016-04" db="EMBL/GenBank/DDBJ databases">
        <authorList>
            <person name="Quiroz-Castaneda R.E."/>
            <person name="Martinez-Ocampo F."/>
        </authorList>
    </citation>
    <scope>NUCLEOTIDE SEQUENCE [LARGE SCALE GENOMIC DNA]</scope>
    <source>
        <strain evidence="2">INIFAP01</strain>
    </source>
</reference>